<feature type="compositionally biased region" description="Polar residues" evidence="1">
    <location>
        <begin position="132"/>
        <end position="143"/>
    </location>
</feature>
<gene>
    <name evidence="2" type="ORF">E2562_009772</name>
</gene>
<sequence>MKHPGQYCWPSSHLHLNARAGREEGCRCCLAGCLGVRPCQEEVKEVLSETAVSVLRPRPPEPEKEVVKRRLERKEEEEASESVASAAAEKAKAKCGGEREGEQKAVVGRMEKGRARTRTPEQRRPKEAGNGRTRSPSPASAQRRQVLGGAIMVSALMSADRGRWTLPIKRGRV</sequence>
<keyword evidence="3" id="KW-1185">Reference proteome</keyword>
<dbReference type="EMBL" id="SPHZ02000004">
    <property type="protein sequence ID" value="KAF0921571.1"/>
    <property type="molecule type" value="Genomic_DNA"/>
</dbReference>
<feature type="compositionally biased region" description="Basic and acidic residues" evidence="1">
    <location>
        <begin position="58"/>
        <end position="76"/>
    </location>
</feature>
<name>A0A6G1EA76_9ORYZ</name>
<accession>A0A6G1EA76</accession>
<feature type="region of interest" description="Disordered" evidence="1">
    <location>
        <begin position="58"/>
        <end position="146"/>
    </location>
</feature>
<evidence type="ECO:0000313" key="3">
    <source>
        <dbReference type="Proteomes" id="UP000479710"/>
    </source>
</evidence>
<proteinExistence type="predicted"/>
<dbReference type="AlphaFoldDB" id="A0A6G1EA76"/>
<protein>
    <submittedName>
        <fullName evidence="2">Uncharacterized protein</fullName>
    </submittedName>
</protein>
<feature type="compositionally biased region" description="Basic and acidic residues" evidence="1">
    <location>
        <begin position="89"/>
        <end position="129"/>
    </location>
</feature>
<dbReference type="OrthoDB" id="691378at2759"/>
<comment type="caution">
    <text evidence="2">The sequence shown here is derived from an EMBL/GenBank/DDBJ whole genome shotgun (WGS) entry which is preliminary data.</text>
</comment>
<organism evidence="2 3">
    <name type="scientific">Oryza meyeriana var. granulata</name>
    <dbReference type="NCBI Taxonomy" id="110450"/>
    <lineage>
        <taxon>Eukaryota</taxon>
        <taxon>Viridiplantae</taxon>
        <taxon>Streptophyta</taxon>
        <taxon>Embryophyta</taxon>
        <taxon>Tracheophyta</taxon>
        <taxon>Spermatophyta</taxon>
        <taxon>Magnoliopsida</taxon>
        <taxon>Liliopsida</taxon>
        <taxon>Poales</taxon>
        <taxon>Poaceae</taxon>
        <taxon>BOP clade</taxon>
        <taxon>Oryzoideae</taxon>
        <taxon>Oryzeae</taxon>
        <taxon>Oryzinae</taxon>
        <taxon>Oryza</taxon>
        <taxon>Oryza meyeriana</taxon>
    </lineage>
</organism>
<dbReference type="Proteomes" id="UP000479710">
    <property type="component" value="Unassembled WGS sequence"/>
</dbReference>
<evidence type="ECO:0000256" key="1">
    <source>
        <dbReference type="SAM" id="MobiDB-lite"/>
    </source>
</evidence>
<reference evidence="2 3" key="1">
    <citation type="submission" date="2019-11" db="EMBL/GenBank/DDBJ databases">
        <title>Whole genome sequence of Oryza granulata.</title>
        <authorList>
            <person name="Li W."/>
        </authorList>
    </citation>
    <scope>NUCLEOTIDE SEQUENCE [LARGE SCALE GENOMIC DNA]</scope>
    <source>
        <strain evidence="3">cv. Menghai</strain>
        <tissue evidence="2">Leaf</tissue>
    </source>
</reference>
<evidence type="ECO:0000313" key="2">
    <source>
        <dbReference type="EMBL" id="KAF0921571.1"/>
    </source>
</evidence>